<comment type="caution">
    <text evidence="3">The sequence shown here is derived from an EMBL/GenBank/DDBJ whole genome shotgun (WGS) entry which is preliminary data.</text>
</comment>
<dbReference type="Proteomes" id="UP000238196">
    <property type="component" value="Unassembled WGS sequence"/>
</dbReference>
<keyword evidence="2" id="KW-1133">Transmembrane helix</keyword>
<protein>
    <submittedName>
        <fullName evidence="3">Sugar transporter</fullName>
    </submittedName>
</protein>
<evidence type="ECO:0000256" key="2">
    <source>
        <dbReference type="SAM" id="Phobius"/>
    </source>
</evidence>
<dbReference type="PANTHER" id="PTHR32309">
    <property type="entry name" value="TYROSINE-PROTEIN KINASE"/>
    <property type="match status" value="1"/>
</dbReference>
<evidence type="ECO:0000256" key="1">
    <source>
        <dbReference type="SAM" id="Coils"/>
    </source>
</evidence>
<keyword evidence="3" id="KW-0813">Transport</keyword>
<keyword evidence="2" id="KW-0472">Membrane</keyword>
<feature type="transmembrane region" description="Helical" evidence="2">
    <location>
        <begin position="74"/>
        <end position="92"/>
    </location>
</feature>
<reference evidence="3 4" key="1">
    <citation type="submission" date="2018-02" db="EMBL/GenBank/DDBJ databases">
        <title>novel marine gammaproteobacteria from coastal saline agro ecosystem.</title>
        <authorList>
            <person name="Krishnan R."/>
            <person name="Ramesh Kumar N."/>
        </authorList>
    </citation>
    <scope>NUCLEOTIDE SEQUENCE [LARGE SCALE GENOMIC DNA]</scope>
    <source>
        <strain evidence="3 4">228</strain>
    </source>
</reference>
<feature type="coiled-coil region" evidence="1">
    <location>
        <begin position="16"/>
        <end position="53"/>
    </location>
</feature>
<evidence type="ECO:0000313" key="4">
    <source>
        <dbReference type="Proteomes" id="UP000238196"/>
    </source>
</evidence>
<dbReference type="PANTHER" id="PTHR32309:SF13">
    <property type="entry name" value="FERRIC ENTEROBACTIN TRANSPORT PROTEIN FEPE"/>
    <property type="match status" value="1"/>
</dbReference>
<keyword evidence="2" id="KW-0812">Transmembrane</keyword>
<dbReference type="GO" id="GO:0004713">
    <property type="term" value="F:protein tyrosine kinase activity"/>
    <property type="evidence" value="ECO:0007669"/>
    <property type="project" value="TreeGrafter"/>
</dbReference>
<proteinExistence type="predicted"/>
<feature type="transmembrane region" description="Helical" evidence="2">
    <location>
        <begin position="399"/>
        <end position="423"/>
    </location>
</feature>
<dbReference type="AlphaFoldDB" id="A0A2S5KJ26"/>
<dbReference type="GO" id="GO:0005886">
    <property type="term" value="C:plasma membrane"/>
    <property type="evidence" value="ECO:0007669"/>
    <property type="project" value="TreeGrafter"/>
</dbReference>
<organism evidence="3 4">
    <name type="scientific">Proteobacteria bacterium 228</name>
    <dbReference type="NCBI Taxonomy" id="2083153"/>
    <lineage>
        <taxon>Bacteria</taxon>
        <taxon>Pseudomonadati</taxon>
        <taxon>Pseudomonadota</taxon>
    </lineage>
</organism>
<name>A0A2S5KJ26_9PROT</name>
<dbReference type="OrthoDB" id="5580984at2"/>
<keyword evidence="1" id="KW-0175">Coiled coil</keyword>
<accession>A0A2S5KJ26</accession>
<sequence length="429" mass="49279">MNQDNEQLTPAQIHRRKLLNHRTAQLNKREEELQKREEELKKLENNTEESIKIVFPSGVTSPEKIESKFWKKPFLYIVILPIFISALYLLLIESDRYVSYASIIVKQTDDLSTGATEISLLGSTLGSNSNNDLLLVQEYIQSRDMMEYLETKLDLRNHYQESGADLFSRVWPFFDKEQMYKYYQSHVSADIDEVSNVLNVQVQAFEPKYAQKVVQAIVERSEWFINQISHSLAREQVDFVEGELKRSQDLLRDSQKAVISFQQQYNLFSPEQDGAAMQSNVNQLETQLVQAEADLKAQLSYMSSNAPDVIKTKSKISALNKQLILERAKLASSEKKNTLSDLNAQYQDLKISADFALDSYKSALTSLEKARIDAYRKLKNLVIIDSPNLPESAELPNRLYNFITITIIVFLLYGIGLIVVATIREHKDM</sequence>
<dbReference type="InterPro" id="IPR050445">
    <property type="entry name" value="Bact_polysacc_biosynth/exp"/>
</dbReference>
<dbReference type="EMBL" id="PRLP01000143">
    <property type="protein sequence ID" value="PPC74635.1"/>
    <property type="molecule type" value="Genomic_DNA"/>
</dbReference>
<keyword evidence="3" id="KW-0762">Sugar transport</keyword>
<evidence type="ECO:0000313" key="3">
    <source>
        <dbReference type="EMBL" id="PPC74635.1"/>
    </source>
</evidence>
<gene>
    <name evidence="3" type="ORF">C4K68_25310</name>
</gene>